<feature type="transmembrane region" description="Helical" evidence="3">
    <location>
        <begin position="259"/>
        <end position="281"/>
    </location>
</feature>
<dbReference type="SUPFAM" id="SSF63817">
    <property type="entry name" value="Sortase"/>
    <property type="match status" value="1"/>
</dbReference>
<dbReference type="AlphaFoldDB" id="A0A9D2SLC0"/>
<dbReference type="InterPro" id="IPR042002">
    <property type="entry name" value="Sortase_C"/>
</dbReference>
<protein>
    <submittedName>
        <fullName evidence="4">Class C sortase</fullName>
    </submittedName>
</protein>
<dbReference type="InterPro" id="IPR023365">
    <property type="entry name" value="Sortase_dom-sf"/>
</dbReference>
<comment type="caution">
    <text evidence="4">The sequence shown here is derived from an EMBL/GenBank/DDBJ whole genome shotgun (WGS) entry which is preliminary data.</text>
</comment>
<dbReference type="Gene3D" id="2.40.260.10">
    <property type="entry name" value="Sortase"/>
    <property type="match status" value="1"/>
</dbReference>
<name>A0A9D2SLC0_9FIRM</name>
<gene>
    <name evidence="4" type="ORF">H9705_00950</name>
</gene>
<accession>A0A9D2SLC0</accession>
<keyword evidence="3" id="KW-1133">Transmembrane helix</keyword>
<sequence>MKRKLSGILFGLLFLIGFGILAYPTISDQWNTYRQSRLISNYESAVQELTPEDFTREWEAARQFNSTLTQNNIYGDVFSTDEEDLEQTEYWKVLNISGDGVMGYLSIPKINVRISIYHGTSDEVLQTGAGHMDGTGLPIGGENTHSVLAAHRGLPSARLFTDIDQLNKGDMFYIHVLDETLAYQVDQIMDMVDRNDTETLEEALQVVPGEDHVTLFTCTPYGVNSHRLLIRGTRVPYEGEEEIESSPAETMLRAVQNYYMLYLILGLSVTLLIILIMKFLFGRRQKKQ</sequence>
<dbReference type="Proteomes" id="UP000823849">
    <property type="component" value="Unassembled WGS sequence"/>
</dbReference>
<proteinExistence type="predicted"/>
<organism evidence="4 5">
    <name type="scientific">Candidatus Fusicatenibacter intestinigallinarum</name>
    <dbReference type="NCBI Taxonomy" id="2838598"/>
    <lineage>
        <taxon>Bacteria</taxon>
        <taxon>Bacillati</taxon>
        <taxon>Bacillota</taxon>
        <taxon>Clostridia</taxon>
        <taxon>Lachnospirales</taxon>
        <taxon>Lachnospiraceae</taxon>
        <taxon>Fusicatenibacter</taxon>
    </lineage>
</organism>
<dbReference type="NCBIfam" id="NF033745">
    <property type="entry name" value="class_C_sortase"/>
    <property type="match status" value="1"/>
</dbReference>
<dbReference type="GO" id="GO:0016787">
    <property type="term" value="F:hydrolase activity"/>
    <property type="evidence" value="ECO:0007669"/>
    <property type="project" value="UniProtKB-KW"/>
</dbReference>
<dbReference type="NCBIfam" id="TIGR01076">
    <property type="entry name" value="sortase_fam"/>
    <property type="match status" value="1"/>
</dbReference>
<dbReference type="InterPro" id="IPR005754">
    <property type="entry name" value="Sortase"/>
</dbReference>
<reference evidence="4" key="1">
    <citation type="journal article" date="2021" name="PeerJ">
        <title>Extensive microbial diversity within the chicken gut microbiome revealed by metagenomics and culture.</title>
        <authorList>
            <person name="Gilroy R."/>
            <person name="Ravi A."/>
            <person name="Getino M."/>
            <person name="Pursley I."/>
            <person name="Horton D.L."/>
            <person name="Alikhan N.F."/>
            <person name="Baker D."/>
            <person name="Gharbi K."/>
            <person name="Hall N."/>
            <person name="Watson M."/>
            <person name="Adriaenssens E.M."/>
            <person name="Foster-Nyarko E."/>
            <person name="Jarju S."/>
            <person name="Secka A."/>
            <person name="Antonio M."/>
            <person name="Oren A."/>
            <person name="Chaudhuri R.R."/>
            <person name="La Ragione R."/>
            <person name="Hildebrand F."/>
            <person name="Pallen M.J."/>
        </authorList>
    </citation>
    <scope>NUCLEOTIDE SEQUENCE</scope>
    <source>
        <strain evidence="4">CHK185-5351</strain>
    </source>
</reference>
<evidence type="ECO:0000256" key="3">
    <source>
        <dbReference type="SAM" id="Phobius"/>
    </source>
</evidence>
<feature type="active site" description="Acyl-thioester intermediate" evidence="2">
    <location>
        <position position="218"/>
    </location>
</feature>
<reference evidence="4" key="2">
    <citation type="submission" date="2021-04" db="EMBL/GenBank/DDBJ databases">
        <authorList>
            <person name="Gilroy R."/>
        </authorList>
    </citation>
    <scope>NUCLEOTIDE SEQUENCE</scope>
    <source>
        <strain evidence="4">CHK185-5351</strain>
    </source>
</reference>
<dbReference type="CDD" id="cd05827">
    <property type="entry name" value="Sortase_C"/>
    <property type="match status" value="1"/>
</dbReference>
<evidence type="ECO:0000313" key="4">
    <source>
        <dbReference type="EMBL" id="HJC14380.1"/>
    </source>
</evidence>
<evidence type="ECO:0000313" key="5">
    <source>
        <dbReference type="Proteomes" id="UP000823849"/>
    </source>
</evidence>
<keyword evidence="3" id="KW-0812">Transmembrane</keyword>
<feature type="active site" description="Proton donor/acceptor" evidence="2">
    <location>
        <position position="151"/>
    </location>
</feature>
<keyword evidence="3" id="KW-0472">Membrane</keyword>
<evidence type="ECO:0000256" key="2">
    <source>
        <dbReference type="PIRSR" id="PIRSR605754-1"/>
    </source>
</evidence>
<evidence type="ECO:0000256" key="1">
    <source>
        <dbReference type="ARBA" id="ARBA00022801"/>
    </source>
</evidence>
<keyword evidence="1" id="KW-0378">Hydrolase</keyword>
<dbReference type="Pfam" id="PF04203">
    <property type="entry name" value="Sortase"/>
    <property type="match status" value="1"/>
</dbReference>
<dbReference type="EMBL" id="DWWU01000006">
    <property type="protein sequence ID" value="HJC14380.1"/>
    <property type="molecule type" value="Genomic_DNA"/>
</dbReference>